<dbReference type="Gene3D" id="3.60.15.10">
    <property type="entry name" value="Ribonuclease Z/Hydroxyacylglutathione hydrolase-like"/>
    <property type="match status" value="1"/>
</dbReference>
<dbReference type="EMBL" id="JAIMBW010000001">
    <property type="protein sequence ID" value="MBY4893310.1"/>
    <property type="molecule type" value="Genomic_DNA"/>
</dbReference>
<dbReference type="AlphaFoldDB" id="A0A975TR75"/>
<dbReference type="PANTHER" id="PTHR46018">
    <property type="entry name" value="ZINC PHOSPHODIESTERASE ELAC PROTEIN 1"/>
    <property type="match status" value="1"/>
</dbReference>
<dbReference type="SMART" id="SM00849">
    <property type="entry name" value="Lactamase_B"/>
    <property type="match status" value="1"/>
</dbReference>
<evidence type="ECO:0000256" key="1">
    <source>
        <dbReference type="ARBA" id="ARBA00022801"/>
    </source>
</evidence>
<dbReference type="Proteomes" id="UP000693972">
    <property type="component" value="Unassembled WGS sequence"/>
</dbReference>
<gene>
    <name evidence="3" type="ORF">KUL25_11090</name>
</gene>
<dbReference type="InterPro" id="IPR001279">
    <property type="entry name" value="Metallo-B-lactamas"/>
</dbReference>
<dbReference type="PANTHER" id="PTHR46018:SF2">
    <property type="entry name" value="ZINC PHOSPHODIESTERASE ELAC PROTEIN 1"/>
    <property type="match status" value="1"/>
</dbReference>
<protein>
    <submittedName>
        <fullName evidence="3">MBL fold metallo-hydrolase</fullName>
    </submittedName>
</protein>
<dbReference type="GO" id="GO:0042781">
    <property type="term" value="F:3'-tRNA processing endoribonuclease activity"/>
    <property type="evidence" value="ECO:0007669"/>
    <property type="project" value="TreeGrafter"/>
</dbReference>
<dbReference type="EMBL" id="CP078073">
    <property type="protein sequence ID" value="QXL86040.1"/>
    <property type="molecule type" value="Genomic_DNA"/>
</dbReference>
<dbReference type="InterPro" id="IPR044094">
    <property type="entry name" value="AtsA-like_MBL-fold"/>
</dbReference>
<organism evidence="3">
    <name type="scientific">Gymnodinialimonas phycosphaerae</name>
    <dbReference type="NCBI Taxonomy" id="2841589"/>
    <lineage>
        <taxon>Bacteria</taxon>
        <taxon>Pseudomonadati</taxon>
        <taxon>Pseudomonadota</taxon>
        <taxon>Alphaproteobacteria</taxon>
        <taxon>Rhodobacterales</taxon>
        <taxon>Paracoccaceae</taxon>
        <taxon>Gymnodinialimonas</taxon>
    </lineage>
</organism>
<accession>A0A975TR75</accession>
<dbReference type="CDD" id="cd07719">
    <property type="entry name" value="arylsulfatase_AtsA-like_MBL-fold"/>
    <property type="match status" value="1"/>
</dbReference>
<proteinExistence type="predicted"/>
<sequence>MSKQTRDYVVLLGTKGGPSSRPGSSKPTSNLYVLDGQPIVVDCGLGVTHSLVGQGMHLRDLSLIFITHLHADHYLELGPLIHTAWTSGRKELIDIYGPAGLAAYWANFVEAMRADIDLRITDDGRMDIRDLVRIHAVDAGEVLTRGDLQVRALRTQHPPMTDCFAYSFRTPRSHVVCSGDTAPLPALVEFARGADLLVHEAMLVEALPALMAKLGDTGGKLKARLLRVHSPAQDAAAIAAEAGVGALAFSHLIPSNDPAFTEAHWRDAARGIYDGPLHIGHDGLRIDL</sequence>
<evidence type="ECO:0000313" key="4">
    <source>
        <dbReference type="Proteomes" id="UP000693972"/>
    </source>
</evidence>
<dbReference type="Pfam" id="PF23023">
    <property type="entry name" value="Anti-Pycsar_Apyc1"/>
    <property type="match status" value="1"/>
</dbReference>
<keyword evidence="4" id="KW-1185">Reference proteome</keyword>
<feature type="domain" description="Metallo-beta-lactamase" evidence="2">
    <location>
        <begin position="28"/>
        <end position="210"/>
    </location>
</feature>
<evidence type="ECO:0000313" key="3">
    <source>
        <dbReference type="EMBL" id="QXL86040.1"/>
    </source>
</evidence>
<evidence type="ECO:0000259" key="2">
    <source>
        <dbReference type="SMART" id="SM00849"/>
    </source>
</evidence>
<dbReference type="InterPro" id="IPR036866">
    <property type="entry name" value="RibonucZ/Hydroxyglut_hydro"/>
</dbReference>
<name>A0A975TR75_9RHOB</name>
<dbReference type="SUPFAM" id="SSF56281">
    <property type="entry name" value="Metallo-hydrolase/oxidoreductase"/>
    <property type="match status" value="1"/>
</dbReference>
<keyword evidence="1" id="KW-0378">Hydrolase</keyword>
<reference evidence="3 4" key="1">
    <citation type="submission" date="2021-07" db="EMBL/GenBank/DDBJ databases">
        <title>Karlodiniumbacter phycospheric gen. nov., sp. nov., a phycosphere bacterium isolated from karlodinium veneficum.</title>
        <authorList>
            <person name="Peng Y."/>
            <person name="Jiang L."/>
            <person name="Lee J."/>
        </authorList>
    </citation>
    <scope>NUCLEOTIDE SEQUENCE</scope>
    <source>
        <strain evidence="3 4">N5</strain>
    </source>
</reference>
<dbReference type="RefSeq" id="WP_257893005.1">
    <property type="nucleotide sequence ID" value="NZ_JAIMBW010000001.1"/>
</dbReference>